<comment type="caution">
    <text evidence="3">The sequence shown here is derived from an EMBL/GenBank/DDBJ whole genome shotgun (WGS) entry which is preliminary data.</text>
</comment>
<keyword evidence="4" id="KW-1185">Reference proteome</keyword>
<feature type="domain" description="Amidase" evidence="2">
    <location>
        <begin position="24"/>
        <end position="447"/>
    </location>
</feature>
<proteinExistence type="inferred from homology"/>
<evidence type="ECO:0000256" key="1">
    <source>
        <dbReference type="ARBA" id="ARBA00009199"/>
    </source>
</evidence>
<gene>
    <name evidence="3" type="ORF">GP2143_09295</name>
</gene>
<protein>
    <recommendedName>
        <fullName evidence="2">Amidase domain-containing protein</fullName>
    </recommendedName>
</protein>
<accession>A0YFH5</accession>
<dbReference type="GO" id="GO:0003824">
    <property type="term" value="F:catalytic activity"/>
    <property type="evidence" value="ECO:0007669"/>
    <property type="project" value="InterPro"/>
</dbReference>
<reference evidence="3 4" key="1">
    <citation type="journal article" date="2010" name="J. Bacteriol.">
        <title>Genome sequence of the oligotrophic marine Gammaproteobacterium HTCC2143, isolated from the Oregon Coast.</title>
        <authorList>
            <person name="Oh H.M."/>
            <person name="Kang I."/>
            <person name="Ferriera S."/>
            <person name="Giovannoni S.J."/>
            <person name="Cho J.C."/>
        </authorList>
    </citation>
    <scope>NUCLEOTIDE SEQUENCE [LARGE SCALE GENOMIC DNA]</scope>
    <source>
        <strain evidence="3 4">HTCC2143</strain>
    </source>
</reference>
<dbReference type="InterPro" id="IPR036928">
    <property type="entry name" value="AS_sf"/>
</dbReference>
<evidence type="ECO:0000313" key="3">
    <source>
        <dbReference type="EMBL" id="EAW30389.1"/>
    </source>
</evidence>
<dbReference type="InterPro" id="IPR023631">
    <property type="entry name" value="Amidase_dom"/>
</dbReference>
<evidence type="ECO:0000259" key="2">
    <source>
        <dbReference type="Pfam" id="PF01425"/>
    </source>
</evidence>
<dbReference type="AlphaFoldDB" id="A0YFH5"/>
<dbReference type="EMBL" id="AAVT01000008">
    <property type="protein sequence ID" value="EAW30389.1"/>
    <property type="molecule type" value="Genomic_DNA"/>
</dbReference>
<dbReference type="Proteomes" id="UP000004931">
    <property type="component" value="Unassembled WGS sequence"/>
</dbReference>
<dbReference type="SUPFAM" id="SSF75304">
    <property type="entry name" value="Amidase signature (AS) enzymes"/>
    <property type="match status" value="1"/>
</dbReference>
<dbReference type="InterPro" id="IPR020556">
    <property type="entry name" value="Amidase_CS"/>
</dbReference>
<dbReference type="OrthoDB" id="8872210at2"/>
<organism evidence="3 4">
    <name type="scientific">marine gamma proteobacterium HTCC2143</name>
    <dbReference type="NCBI Taxonomy" id="247633"/>
    <lineage>
        <taxon>Bacteria</taxon>
        <taxon>Pseudomonadati</taxon>
        <taxon>Pseudomonadota</taxon>
        <taxon>Gammaproteobacteria</taxon>
        <taxon>Cellvibrionales</taxon>
        <taxon>Spongiibacteraceae</taxon>
        <taxon>BD1-7 clade</taxon>
    </lineage>
</organism>
<dbReference type="PANTHER" id="PTHR11895">
    <property type="entry name" value="TRANSAMIDASE"/>
    <property type="match status" value="1"/>
</dbReference>
<dbReference type="Pfam" id="PF01425">
    <property type="entry name" value="Amidase"/>
    <property type="match status" value="1"/>
</dbReference>
<comment type="similarity">
    <text evidence="1">Belongs to the amidase family.</text>
</comment>
<evidence type="ECO:0000313" key="4">
    <source>
        <dbReference type="Proteomes" id="UP000004931"/>
    </source>
</evidence>
<name>A0YFH5_9GAMM</name>
<dbReference type="STRING" id="247633.GP2143_09295"/>
<sequence>MDFRKTTVIELAAQVRNKVLSATELTRQALDNIDRLDGEINSFCAVNAEQAIAQASAVDVAIARGEYLPLAGIPIGVKDLEDAEGFVTTYGSAMHTNDDVAANDSALVDRLRAAGCVVLGKTNTPEFGHKGKTDNIPFGATRNPWNLAYTPGGSSGGSSAAIAAGIIPLATGSDGGGSIRIPSAICGLSGIKTSQGRIPNGGINPPGSGVLTVKGPMARTTLDTAYVLDHTVGELKTDIFALPDKTENWFEGVQAASLPKTVIWSPTMGFADVDKEILIRCEQAIAKLQQAGVNVIENDAIWTEDPVREWLVFWTCARARAQQHLKGTDSWEQIDPQLRVMIEMGMNKMSGPDYASAIDACHRMNYQLETAFAQAPLILTPATCGHTPKLDADGVVNGLETPSWVAFTMGINMTRNPAGVVPIDTTAAGLPIALQVIGRQREDLSVLRAMHAMEGVFQFDQLAGFPAS</sequence>
<dbReference type="InterPro" id="IPR000120">
    <property type="entry name" value="Amidase"/>
</dbReference>
<dbReference type="PROSITE" id="PS00571">
    <property type="entry name" value="AMIDASES"/>
    <property type="match status" value="1"/>
</dbReference>
<dbReference type="Gene3D" id="3.90.1300.10">
    <property type="entry name" value="Amidase signature (AS) domain"/>
    <property type="match status" value="1"/>
</dbReference>
<dbReference type="PANTHER" id="PTHR11895:SF7">
    <property type="entry name" value="GLUTAMYL-TRNA(GLN) AMIDOTRANSFERASE SUBUNIT A, MITOCHONDRIAL"/>
    <property type="match status" value="1"/>
</dbReference>
<dbReference type="eggNOG" id="COG0154">
    <property type="taxonomic scope" value="Bacteria"/>
</dbReference>